<dbReference type="Proteomes" id="UP000001880">
    <property type="component" value="Chromosome"/>
</dbReference>
<protein>
    <submittedName>
        <fullName evidence="1">Uncharacterized protein</fullName>
    </submittedName>
</protein>
<accession>D0LWX1</accession>
<gene>
    <name evidence="1" type="ordered locus">Hoch_1668</name>
</gene>
<organism evidence="1 2">
    <name type="scientific">Haliangium ochraceum (strain DSM 14365 / JCM 11303 / SMP-2)</name>
    <dbReference type="NCBI Taxonomy" id="502025"/>
    <lineage>
        <taxon>Bacteria</taxon>
        <taxon>Pseudomonadati</taxon>
        <taxon>Myxococcota</taxon>
        <taxon>Polyangia</taxon>
        <taxon>Haliangiales</taxon>
        <taxon>Kofleriaceae</taxon>
        <taxon>Haliangium</taxon>
    </lineage>
</organism>
<dbReference type="AlphaFoldDB" id="D0LWX1"/>
<dbReference type="RefSeq" id="WP_012826826.1">
    <property type="nucleotide sequence ID" value="NC_013440.1"/>
</dbReference>
<sequence>MSASHEQPNRWLHLRHPRGFDDAHFAIFRAHCEIWKAHCVATLKQWRHLPLMSGEAPGYLYFDPTLSSDRRIASLPIGGDYTAGSRATFENASSKLLWQYFLLDFQLELEEGLSEMRDSEVVTTWRRVLRPVAAGAS</sequence>
<dbReference type="STRING" id="502025.Hoch_1668"/>
<dbReference type="KEGG" id="hoh:Hoch_1668"/>
<evidence type="ECO:0000313" key="2">
    <source>
        <dbReference type="Proteomes" id="UP000001880"/>
    </source>
</evidence>
<dbReference type="EMBL" id="CP001804">
    <property type="protein sequence ID" value="ACY14218.1"/>
    <property type="molecule type" value="Genomic_DNA"/>
</dbReference>
<reference evidence="1 2" key="1">
    <citation type="journal article" date="2010" name="Stand. Genomic Sci.">
        <title>Complete genome sequence of Haliangium ochraceum type strain (SMP-2).</title>
        <authorList>
            <consortium name="US DOE Joint Genome Institute (JGI-PGF)"/>
            <person name="Ivanova N."/>
            <person name="Daum C."/>
            <person name="Lang E."/>
            <person name="Abt B."/>
            <person name="Kopitz M."/>
            <person name="Saunders E."/>
            <person name="Lapidus A."/>
            <person name="Lucas S."/>
            <person name="Glavina Del Rio T."/>
            <person name="Nolan M."/>
            <person name="Tice H."/>
            <person name="Copeland A."/>
            <person name="Cheng J.F."/>
            <person name="Chen F."/>
            <person name="Bruce D."/>
            <person name="Goodwin L."/>
            <person name="Pitluck S."/>
            <person name="Mavromatis K."/>
            <person name="Pati A."/>
            <person name="Mikhailova N."/>
            <person name="Chen A."/>
            <person name="Palaniappan K."/>
            <person name="Land M."/>
            <person name="Hauser L."/>
            <person name="Chang Y.J."/>
            <person name="Jeffries C.D."/>
            <person name="Detter J.C."/>
            <person name="Brettin T."/>
            <person name="Rohde M."/>
            <person name="Goker M."/>
            <person name="Bristow J."/>
            <person name="Markowitz V."/>
            <person name="Eisen J.A."/>
            <person name="Hugenholtz P."/>
            <person name="Kyrpides N.C."/>
            <person name="Klenk H.P."/>
        </authorList>
    </citation>
    <scope>NUCLEOTIDE SEQUENCE [LARGE SCALE GENOMIC DNA]</scope>
    <source>
        <strain evidence="2">DSM 14365 / CIP 107738 / JCM 11303 / AJ 13395 / SMP-2</strain>
    </source>
</reference>
<dbReference type="HOGENOM" id="CLU_1862389_0_0_7"/>
<name>D0LWX1_HALO1</name>
<keyword evidence="2" id="KW-1185">Reference proteome</keyword>
<evidence type="ECO:0000313" key="1">
    <source>
        <dbReference type="EMBL" id="ACY14218.1"/>
    </source>
</evidence>
<proteinExistence type="predicted"/>